<evidence type="ECO:0000313" key="5">
    <source>
        <dbReference type="EMBL" id="KAE9166650.1"/>
    </source>
</evidence>
<dbReference type="EMBL" id="QXGB01004327">
    <property type="protein sequence ID" value="KAE9166650.1"/>
    <property type="molecule type" value="Genomic_DNA"/>
</dbReference>
<proteinExistence type="predicted"/>
<dbReference type="EMBL" id="QXGE01004539">
    <property type="protein sequence ID" value="KAE9270292.1"/>
    <property type="molecule type" value="Genomic_DNA"/>
</dbReference>
<evidence type="ECO:0000313" key="1">
    <source>
        <dbReference type="EMBL" id="KAE8919923.1"/>
    </source>
</evidence>
<dbReference type="Proteomes" id="UP000460718">
    <property type="component" value="Unassembled WGS sequence"/>
</dbReference>
<evidence type="ECO:0000313" key="3">
    <source>
        <dbReference type="EMBL" id="KAE9065076.1"/>
    </source>
</evidence>
<evidence type="ECO:0000313" key="14">
    <source>
        <dbReference type="Proteomes" id="UP000460718"/>
    </source>
</evidence>
<dbReference type="OrthoDB" id="94678at2759"/>
<keyword evidence="9" id="KW-1185">Reference proteome</keyword>
<evidence type="ECO:0000313" key="9">
    <source>
        <dbReference type="Proteomes" id="UP000433483"/>
    </source>
</evidence>
<dbReference type="Proteomes" id="UP000441208">
    <property type="component" value="Unassembled WGS sequence"/>
</dbReference>
<gene>
    <name evidence="7" type="ORF">PF001_g28857</name>
    <name evidence="6" type="ORF">PF002_g29591</name>
    <name evidence="5" type="ORF">PF005_g29114</name>
    <name evidence="4" type="ORF">PF006_g28902</name>
    <name evidence="3" type="ORF">PF007_g28969</name>
    <name evidence="1" type="ORF">PF009_g29776</name>
    <name evidence="2" type="ORF">PF011_g24553</name>
</gene>
<dbReference type="EMBL" id="QXGF01004350">
    <property type="protein sequence ID" value="KAE8919923.1"/>
    <property type="molecule type" value="Genomic_DNA"/>
</dbReference>
<dbReference type="Proteomes" id="UP000437068">
    <property type="component" value="Unassembled WGS sequence"/>
</dbReference>
<sequence length="82" mass="9068">MALLNRRFDSEDSATAIENLTAKLKKGIQAASTHFFEQEFPHDTREAILCTLDPTKTPLTPVQSGQAIRDHLEAIGRSTSKT</sequence>
<evidence type="ECO:0000313" key="2">
    <source>
        <dbReference type="EMBL" id="KAE8975256.1"/>
    </source>
</evidence>
<evidence type="ECO:0000313" key="10">
    <source>
        <dbReference type="Proteomes" id="UP000437068"/>
    </source>
</evidence>
<dbReference type="Proteomes" id="UP000440367">
    <property type="component" value="Unassembled WGS sequence"/>
</dbReference>
<accession>A0A6A3VWU9</accession>
<evidence type="ECO:0000313" key="12">
    <source>
        <dbReference type="Proteomes" id="UP000440732"/>
    </source>
</evidence>
<name>A0A6A3VWU9_9STRA</name>
<evidence type="ECO:0000313" key="4">
    <source>
        <dbReference type="EMBL" id="KAE9072573.1"/>
    </source>
</evidence>
<dbReference type="Proteomes" id="UP000433483">
    <property type="component" value="Unassembled WGS sequence"/>
</dbReference>
<dbReference type="AlphaFoldDB" id="A0A6A3VWU9"/>
<evidence type="ECO:0000313" key="11">
    <source>
        <dbReference type="Proteomes" id="UP000440367"/>
    </source>
</evidence>
<evidence type="ECO:0000313" key="8">
    <source>
        <dbReference type="Proteomes" id="UP000429523"/>
    </source>
</evidence>
<dbReference type="EMBL" id="QXFW01002807">
    <property type="protein sequence ID" value="KAE8975256.1"/>
    <property type="molecule type" value="Genomic_DNA"/>
</dbReference>
<reference evidence="8 9" key="1">
    <citation type="submission" date="2018-08" db="EMBL/GenBank/DDBJ databases">
        <title>Genomic investigation of the strawberry pathogen Phytophthora fragariae indicates pathogenicity is determined by transcriptional variation in three key races.</title>
        <authorList>
            <person name="Adams T.M."/>
            <person name="Armitage A.D."/>
            <person name="Sobczyk M.K."/>
            <person name="Bates H.J."/>
            <person name="Dunwell J.M."/>
            <person name="Nellist C.F."/>
            <person name="Harrison R.J."/>
        </authorList>
    </citation>
    <scope>NUCLEOTIDE SEQUENCE [LARGE SCALE GENOMIC DNA]</scope>
    <source>
        <strain evidence="7 10">A4</strain>
        <strain evidence="6 11">BC-1</strain>
        <strain evidence="5 9">NOV-27</strain>
        <strain evidence="4 12">NOV-5</strain>
        <strain evidence="3 13">NOV-71</strain>
        <strain evidence="1 8">NOV-9</strain>
        <strain evidence="2 14">SCRP245</strain>
    </source>
</reference>
<dbReference type="EMBL" id="QXGA01004543">
    <property type="protein sequence ID" value="KAE9072573.1"/>
    <property type="molecule type" value="Genomic_DNA"/>
</dbReference>
<protein>
    <submittedName>
        <fullName evidence="6">Uncharacterized protein</fullName>
    </submittedName>
</protein>
<comment type="caution">
    <text evidence="6">The sequence shown here is derived from an EMBL/GenBank/DDBJ whole genome shotgun (WGS) entry which is preliminary data.</text>
</comment>
<evidence type="ECO:0000313" key="7">
    <source>
        <dbReference type="EMBL" id="KAE9270292.1"/>
    </source>
</evidence>
<dbReference type="Proteomes" id="UP000429523">
    <property type="component" value="Unassembled WGS sequence"/>
</dbReference>
<organism evidence="6 11">
    <name type="scientific">Phytophthora fragariae</name>
    <dbReference type="NCBI Taxonomy" id="53985"/>
    <lineage>
        <taxon>Eukaryota</taxon>
        <taxon>Sar</taxon>
        <taxon>Stramenopiles</taxon>
        <taxon>Oomycota</taxon>
        <taxon>Peronosporomycetes</taxon>
        <taxon>Peronosporales</taxon>
        <taxon>Peronosporaceae</taxon>
        <taxon>Phytophthora</taxon>
    </lineage>
</organism>
<dbReference type="EMBL" id="QXGD01004126">
    <property type="protein sequence ID" value="KAE9172342.1"/>
    <property type="molecule type" value="Genomic_DNA"/>
</dbReference>
<dbReference type="EMBL" id="QXFZ01004245">
    <property type="protein sequence ID" value="KAE9065076.1"/>
    <property type="molecule type" value="Genomic_DNA"/>
</dbReference>
<dbReference type="Proteomes" id="UP000440732">
    <property type="component" value="Unassembled WGS sequence"/>
</dbReference>
<evidence type="ECO:0000313" key="13">
    <source>
        <dbReference type="Proteomes" id="UP000441208"/>
    </source>
</evidence>
<evidence type="ECO:0000313" key="6">
    <source>
        <dbReference type="EMBL" id="KAE9172342.1"/>
    </source>
</evidence>